<proteinExistence type="predicted"/>
<comment type="caution">
    <text evidence="3">The sequence shown here is derived from an EMBL/GenBank/DDBJ whole genome shotgun (WGS) entry which is preliminary data.</text>
</comment>
<dbReference type="Proteomes" id="UP001183410">
    <property type="component" value="Unassembled WGS sequence"/>
</dbReference>
<organism evidence="3 4">
    <name type="scientific">Streptomyces chisholmiae</name>
    <dbReference type="NCBI Taxonomy" id="3075540"/>
    <lineage>
        <taxon>Bacteria</taxon>
        <taxon>Bacillati</taxon>
        <taxon>Actinomycetota</taxon>
        <taxon>Actinomycetes</taxon>
        <taxon>Kitasatosporales</taxon>
        <taxon>Streptomycetaceae</taxon>
        <taxon>Streptomyces</taxon>
    </lineage>
</organism>
<dbReference type="RefSeq" id="WP_311669763.1">
    <property type="nucleotide sequence ID" value="NZ_JAVREO010000018.1"/>
</dbReference>
<evidence type="ECO:0000313" key="4">
    <source>
        <dbReference type="Proteomes" id="UP001183410"/>
    </source>
</evidence>
<feature type="region of interest" description="Disordered" evidence="1">
    <location>
        <begin position="1"/>
        <end position="24"/>
    </location>
</feature>
<reference evidence="4" key="1">
    <citation type="submission" date="2023-07" db="EMBL/GenBank/DDBJ databases">
        <title>30 novel species of actinomycetes from the DSMZ collection.</title>
        <authorList>
            <person name="Nouioui I."/>
        </authorList>
    </citation>
    <scope>NUCLEOTIDE SEQUENCE [LARGE SCALE GENOMIC DNA]</scope>
    <source>
        <strain evidence="4">DSM 44915</strain>
    </source>
</reference>
<accession>A0ABU2JXF8</accession>
<name>A0ABU2JXF8_9ACTN</name>
<evidence type="ECO:0000256" key="1">
    <source>
        <dbReference type="SAM" id="MobiDB-lite"/>
    </source>
</evidence>
<feature type="transmembrane region" description="Helical" evidence="2">
    <location>
        <begin position="32"/>
        <end position="50"/>
    </location>
</feature>
<gene>
    <name evidence="3" type="ORF">RM844_25690</name>
</gene>
<keyword evidence="4" id="KW-1185">Reference proteome</keyword>
<keyword evidence="2" id="KW-0472">Membrane</keyword>
<evidence type="ECO:0000256" key="2">
    <source>
        <dbReference type="SAM" id="Phobius"/>
    </source>
</evidence>
<protein>
    <submittedName>
        <fullName evidence="3">Uncharacterized protein</fullName>
    </submittedName>
</protein>
<sequence>MTDTDPYRLAGDAEEAPRATGSPVSRGQILRALLWAVLVVSVAGNTVVSLSAEAPALHIALGVVTGLCVTALAVQSLRRSR</sequence>
<keyword evidence="2" id="KW-0812">Transmembrane</keyword>
<evidence type="ECO:0000313" key="3">
    <source>
        <dbReference type="EMBL" id="MDT0269681.1"/>
    </source>
</evidence>
<keyword evidence="2" id="KW-1133">Transmembrane helix</keyword>
<dbReference type="EMBL" id="JAVREO010000018">
    <property type="protein sequence ID" value="MDT0269681.1"/>
    <property type="molecule type" value="Genomic_DNA"/>
</dbReference>
<feature type="transmembrane region" description="Helical" evidence="2">
    <location>
        <begin position="56"/>
        <end position="74"/>
    </location>
</feature>